<evidence type="ECO:0000256" key="2">
    <source>
        <dbReference type="ARBA" id="ARBA00022692"/>
    </source>
</evidence>
<feature type="transmembrane region" description="Helical" evidence="7">
    <location>
        <begin position="170"/>
        <end position="191"/>
    </location>
</feature>
<name>A0A7W4Z0T8_9ACTN</name>
<keyword evidence="5 7" id="KW-0472">Membrane</keyword>
<dbReference type="GO" id="GO:0016811">
    <property type="term" value="F:hydrolase activity, acting on carbon-nitrogen (but not peptide) bonds, in linear amides"/>
    <property type="evidence" value="ECO:0007669"/>
    <property type="project" value="InterPro"/>
</dbReference>
<dbReference type="GO" id="GO:0016020">
    <property type="term" value="C:membrane"/>
    <property type="evidence" value="ECO:0007669"/>
    <property type="project" value="UniProtKB-SubCell"/>
</dbReference>
<dbReference type="Pfam" id="PF05875">
    <property type="entry name" value="Ceramidase"/>
    <property type="match status" value="1"/>
</dbReference>
<feature type="binding site" evidence="6">
    <location>
        <position position="238"/>
    </location>
    <ligand>
        <name>Zn(2+)</name>
        <dbReference type="ChEBI" id="CHEBI:29105"/>
        <note>catalytic</note>
    </ligand>
</feature>
<gene>
    <name evidence="8" type="ORF">FHU40_000606</name>
</gene>
<feature type="transmembrane region" description="Helical" evidence="7">
    <location>
        <begin position="87"/>
        <end position="110"/>
    </location>
</feature>
<comment type="cofactor">
    <cofactor evidence="6">
        <name>Zn(2+)</name>
        <dbReference type="ChEBI" id="CHEBI:29105"/>
    </cofactor>
</comment>
<feature type="binding site" evidence="6">
    <location>
        <position position="242"/>
    </location>
    <ligand>
        <name>Zn(2+)</name>
        <dbReference type="ChEBI" id="CHEBI:29105"/>
        <note>catalytic</note>
    </ligand>
</feature>
<accession>A0A7W4Z0T8</accession>
<comment type="caution">
    <text evidence="8">The sequence shown here is derived from an EMBL/GenBank/DDBJ whole genome shotgun (WGS) entry which is preliminary data.</text>
</comment>
<organism evidence="8 9">
    <name type="scientific">Nocardioides soli</name>
    <dbReference type="NCBI Taxonomy" id="1036020"/>
    <lineage>
        <taxon>Bacteria</taxon>
        <taxon>Bacillati</taxon>
        <taxon>Actinomycetota</taxon>
        <taxon>Actinomycetes</taxon>
        <taxon>Propionibacteriales</taxon>
        <taxon>Nocardioidaceae</taxon>
        <taxon>Nocardioides</taxon>
    </lineage>
</organism>
<comment type="subcellular location">
    <subcellularLocation>
        <location evidence="1">Membrane</location>
        <topology evidence="1">Multi-pass membrane protein</topology>
    </subcellularLocation>
</comment>
<dbReference type="RefSeq" id="WP_183590792.1">
    <property type="nucleotide sequence ID" value="NZ_JACHWR010000001.1"/>
</dbReference>
<keyword evidence="6" id="KW-0479">Metal-binding</keyword>
<feature type="transmembrane region" description="Helical" evidence="7">
    <location>
        <begin position="122"/>
        <end position="139"/>
    </location>
</feature>
<dbReference type="EMBL" id="JACHWR010000001">
    <property type="protein sequence ID" value="MBB3040805.1"/>
    <property type="molecule type" value="Genomic_DNA"/>
</dbReference>
<evidence type="ECO:0000256" key="1">
    <source>
        <dbReference type="ARBA" id="ARBA00004141"/>
    </source>
</evidence>
<feature type="transmembrane region" description="Helical" evidence="7">
    <location>
        <begin position="146"/>
        <end position="164"/>
    </location>
</feature>
<keyword evidence="9" id="KW-1185">Reference proteome</keyword>
<evidence type="ECO:0000256" key="3">
    <source>
        <dbReference type="ARBA" id="ARBA00022801"/>
    </source>
</evidence>
<evidence type="ECO:0000256" key="4">
    <source>
        <dbReference type="ARBA" id="ARBA00022989"/>
    </source>
</evidence>
<feature type="binding site" evidence="6">
    <location>
        <position position="109"/>
    </location>
    <ligand>
        <name>Zn(2+)</name>
        <dbReference type="ChEBI" id="CHEBI:29105"/>
        <note>catalytic</note>
    </ligand>
</feature>
<dbReference type="Proteomes" id="UP000589626">
    <property type="component" value="Unassembled WGS sequence"/>
</dbReference>
<keyword evidence="6" id="KW-0862">Zinc</keyword>
<keyword evidence="3" id="KW-0378">Hydrolase</keyword>
<evidence type="ECO:0000256" key="7">
    <source>
        <dbReference type="SAM" id="Phobius"/>
    </source>
</evidence>
<evidence type="ECO:0000313" key="8">
    <source>
        <dbReference type="EMBL" id="MBB3040805.1"/>
    </source>
</evidence>
<feature type="transmembrane region" description="Helical" evidence="7">
    <location>
        <begin position="203"/>
        <end position="224"/>
    </location>
</feature>
<feature type="transmembrane region" description="Helical" evidence="7">
    <location>
        <begin position="239"/>
        <end position="257"/>
    </location>
</feature>
<evidence type="ECO:0000256" key="6">
    <source>
        <dbReference type="PIRSR" id="PIRSR608901-2"/>
    </source>
</evidence>
<reference evidence="8 9" key="1">
    <citation type="submission" date="2020-08" db="EMBL/GenBank/DDBJ databases">
        <title>Sequencing the genomes of 1000 actinobacteria strains.</title>
        <authorList>
            <person name="Klenk H.-P."/>
        </authorList>
    </citation>
    <scope>NUCLEOTIDE SEQUENCE [LARGE SCALE GENOMIC DNA]</scope>
    <source>
        <strain evidence="8 9">DSM 105498</strain>
    </source>
</reference>
<feature type="transmembrane region" description="Helical" evidence="7">
    <location>
        <begin position="55"/>
        <end position="75"/>
    </location>
</feature>
<protein>
    <recommendedName>
        <fullName evidence="10">Ceramidase</fullName>
    </recommendedName>
</protein>
<keyword evidence="2 7" id="KW-0812">Transmembrane</keyword>
<proteinExistence type="predicted"/>
<evidence type="ECO:0000313" key="9">
    <source>
        <dbReference type="Proteomes" id="UP000589626"/>
    </source>
</evidence>
<evidence type="ECO:0008006" key="10">
    <source>
        <dbReference type="Google" id="ProtNLM"/>
    </source>
</evidence>
<keyword evidence="4 7" id="KW-1133">Transmembrane helix</keyword>
<dbReference type="GO" id="GO:0046872">
    <property type="term" value="F:metal ion binding"/>
    <property type="evidence" value="ECO:0007669"/>
    <property type="project" value="UniProtKB-KW"/>
</dbReference>
<dbReference type="AlphaFoldDB" id="A0A7W4Z0T8"/>
<dbReference type="InterPro" id="IPR008901">
    <property type="entry name" value="ACER"/>
</dbReference>
<dbReference type="GO" id="GO:0006672">
    <property type="term" value="P:ceramide metabolic process"/>
    <property type="evidence" value="ECO:0007669"/>
    <property type="project" value="InterPro"/>
</dbReference>
<sequence>MSSRSLRPLAYAAATALLSTGLLALAIGAGWLGPDVGRGANFCEAARGGPVRQPANSFSNLGFVVAGLLIAWRAGRPDRLGDVLPRYAGLATAYACVVVLLGPASAAMHATQSELGGRLDLLSMYLVASFAAAYALMRWTGQGRLSFWLVFGLLVAGCELVGLYDGEVPVVTYAGNLAFAALLLLAVVVEVRLRRRPGATRTDLRWGAAALGTILLAFAIWNVTKVLWCDPHSLVQGHAAWHLLGAVAAYLLFRFWASERAGDETG</sequence>
<evidence type="ECO:0000256" key="5">
    <source>
        <dbReference type="ARBA" id="ARBA00023136"/>
    </source>
</evidence>